<comment type="pathway">
    <text evidence="9">Isoprenoid biosynthesis; isopentenyl diphosphate biosynthesis via mevalonate pathway; isopentenyl diphosphate from (R)-mevalonate: step 1/3.</text>
</comment>
<evidence type="ECO:0000313" key="13">
    <source>
        <dbReference type="EMBL" id="KKS46885.1"/>
    </source>
</evidence>
<keyword evidence="3" id="KW-0808">Transferase</keyword>
<dbReference type="GO" id="GO:0004496">
    <property type="term" value="F:mevalonate kinase activity"/>
    <property type="evidence" value="ECO:0007669"/>
    <property type="project" value="InterPro"/>
</dbReference>
<feature type="transmembrane region" description="Helical" evidence="10">
    <location>
        <begin position="110"/>
        <end position="134"/>
    </location>
</feature>
<dbReference type="InterPro" id="IPR013750">
    <property type="entry name" value="GHMP_kinase_C_dom"/>
</dbReference>
<dbReference type="UniPathway" id="UPA00057">
    <property type="reaction ID" value="UER00098"/>
</dbReference>
<dbReference type="PRINTS" id="PR00959">
    <property type="entry name" value="MEVGALKINASE"/>
</dbReference>
<dbReference type="InterPro" id="IPR036554">
    <property type="entry name" value="GHMP_kinase_C_sf"/>
</dbReference>
<protein>
    <submittedName>
        <fullName evidence="13">Mevalonate kinase</fullName>
    </submittedName>
</protein>
<evidence type="ECO:0000256" key="1">
    <source>
        <dbReference type="ARBA" id="ARBA00022490"/>
    </source>
</evidence>
<dbReference type="GO" id="GO:0019287">
    <property type="term" value="P:isopentenyl diphosphate biosynthetic process, mevalonate pathway"/>
    <property type="evidence" value="ECO:0007669"/>
    <property type="project" value="UniProtKB-UniPathway"/>
</dbReference>
<keyword evidence="8" id="KW-0443">Lipid metabolism</keyword>
<keyword evidence="6" id="KW-0067">ATP-binding</keyword>
<dbReference type="GO" id="GO:0005524">
    <property type="term" value="F:ATP binding"/>
    <property type="evidence" value="ECO:0007669"/>
    <property type="project" value="UniProtKB-KW"/>
</dbReference>
<evidence type="ECO:0000256" key="6">
    <source>
        <dbReference type="ARBA" id="ARBA00022840"/>
    </source>
</evidence>
<evidence type="ECO:0000256" key="10">
    <source>
        <dbReference type="SAM" id="Phobius"/>
    </source>
</evidence>
<evidence type="ECO:0000256" key="8">
    <source>
        <dbReference type="ARBA" id="ARBA00023098"/>
    </source>
</evidence>
<evidence type="ECO:0000256" key="9">
    <source>
        <dbReference type="ARBA" id="ARBA00029438"/>
    </source>
</evidence>
<proteinExistence type="predicted"/>
<dbReference type="InterPro" id="IPR006205">
    <property type="entry name" value="Mev_gal_kin"/>
</dbReference>
<evidence type="ECO:0000313" key="14">
    <source>
        <dbReference type="Proteomes" id="UP000034320"/>
    </source>
</evidence>
<dbReference type="InterPro" id="IPR020568">
    <property type="entry name" value="Ribosomal_Su5_D2-typ_SF"/>
</dbReference>
<dbReference type="GO" id="GO:0005829">
    <property type="term" value="C:cytosol"/>
    <property type="evidence" value="ECO:0007669"/>
    <property type="project" value="TreeGrafter"/>
</dbReference>
<feature type="domain" description="GHMP kinase N-terminal" evidence="11">
    <location>
        <begin position="80"/>
        <end position="166"/>
    </location>
</feature>
<dbReference type="NCBIfam" id="TIGR00549">
    <property type="entry name" value="mevalon_kin"/>
    <property type="match status" value="1"/>
</dbReference>
<keyword evidence="10" id="KW-0472">Membrane</keyword>
<evidence type="ECO:0000259" key="11">
    <source>
        <dbReference type="Pfam" id="PF00288"/>
    </source>
</evidence>
<evidence type="ECO:0000256" key="2">
    <source>
        <dbReference type="ARBA" id="ARBA00022516"/>
    </source>
</evidence>
<sequence length="324" mass="34359">MIRINNQSVTATLPGKLMLIGEHAAVYGFPCLAAAVDKKLTVKLNKRTDGNIIIRSDSFKETLQSDWQKITGKIEPAGQYLTAALRTVSALISDKTGMDMEIKSGFSGRYGLGSSAAVTAGTIAGVAALFGLNLSKEELFKLAYRSILTVAEDASGYDAASVIFGGVIYYKKGDSKPEKIDANPNLLVCYSGSKADTVEMVRIVAGKMNSHRKAVLKIFESTAELVEQARQSLISHQYDIFGKLMNFSQDYLEDLGVATPKLNELILKARKAGALGAKISGAGGGDCLIALVDGRNSPKVVQALIEAGGEIVDTAITSKGVSIS</sequence>
<dbReference type="SUPFAM" id="SSF55060">
    <property type="entry name" value="GHMP Kinase, C-terminal domain"/>
    <property type="match status" value="1"/>
</dbReference>
<keyword evidence="2" id="KW-0444">Lipid biosynthesis</keyword>
<dbReference type="PANTHER" id="PTHR43290:SF2">
    <property type="entry name" value="MEVALONATE KINASE"/>
    <property type="match status" value="1"/>
</dbReference>
<gene>
    <name evidence="13" type="ORF">UV09_C0012G0054</name>
</gene>
<keyword evidence="10" id="KW-1133">Transmembrane helix</keyword>
<evidence type="ECO:0000256" key="4">
    <source>
        <dbReference type="ARBA" id="ARBA00022741"/>
    </source>
</evidence>
<evidence type="ECO:0000256" key="5">
    <source>
        <dbReference type="ARBA" id="ARBA00022777"/>
    </source>
</evidence>
<feature type="domain" description="GHMP kinase C-terminal" evidence="12">
    <location>
        <begin position="231"/>
        <end position="307"/>
    </location>
</feature>
<evidence type="ECO:0000256" key="7">
    <source>
        <dbReference type="ARBA" id="ARBA00022842"/>
    </source>
</evidence>
<comment type="caution">
    <text evidence="13">The sequence shown here is derived from an EMBL/GenBank/DDBJ whole genome shotgun (WGS) entry which is preliminary data.</text>
</comment>
<reference evidence="13 14" key="1">
    <citation type="journal article" date="2015" name="Nature">
        <title>rRNA introns, odd ribosomes, and small enigmatic genomes across a large radiation of phyla.</title>
        <authorList>
            <person name="Brown C.T."/>
            <person name="Hug L.A."/>
            <person name="Thomas B.C."/>
            <person name="Sharon I."/>
            <person name="Castelle C.J."/>
            <person name="Singh A."/>
            <person name="Wilkins M.J."/>
            <person name="Williams K.H."/>
            <person name="Banfield J.F."/>
        </authorList>
    </citation>
    <scope>NUCLEOTIDE SEQUENCE [LARGE SCALE GENOMIC DNA]</scope>
</reference>
<dbReference type="Gene3D" id="3.30.230.10">
    <property type="match status" value="1"/>
</dbReference>
<dbReference type="SUPFAM" id="SSF54211">
    <property type="entry name" value="Ribosomal protein S5 domain 2-like"/>
    <property type="match status" value="1"/>
</dbReference>
<accession>A0A0G0ZDT0</accession>
<keyword evidence="1" id="KW-0963">Cytoplasm</keyword>
<dbReference type="PANTHER" id="PTHR43290">
    <property type="entry name" value="MEVALONATE KINASE"/>
    <property type="match status" value="1"/>
</dbReference>
<keyword evidence="4" id="KW-0547">Nucleotide-binding</keyword>
<name>A0A0G0ZDT0_9BACT</name>
<dbReference type="Proteomes" id="UP000034320">
    <property type="component" value="Unassembled WGS sequence"/>
</dbReference>
<organism evidence="13 14">
    <name type="scientific">Candidatus Gottesmanbacteria bacterium GW2011_GWA2_42_18</name>
    <dbReference type="NCBI Taxonomy" id="1618442"/>
    <lineage>
        <taxon>Bacteria</taxon>
        <taxon>Candidatus Gottesmaniibacteriota</taxon>
    </lineage>
</organism>
<dbReference type="Pfam" id="PF08544">
    <property type="entry name" value="GHMP_kinases_C"/>
    <property type="match status" value="1"/>
</dbReference>
<dbReference type="InterPro" id="IPR006204">
    <property type="entry name" value="GHMP_kinase_N_dom"/>
</dbReference>
<keyword evidence="5 13" id="KW-0418">Kinase</keyword>
<evidence type="ECO:0000256" key="3">
    <source>
        <dbReference type="ARBA" id="ARBA00022679"/>
    </source>
</evidence>
<dbReference type="EMBL" id="LCDD01000012">
    <property type="protein sequence ID" value="KKS46885.1"/>
    <property type="molecule type" value="Genomic_DNA"/>
</dbReference>
<dbReference type="InterPro" id="IPR014721">
    <property type="entry name" value="Ribsml_uS5_D2-typ_fold_subgr"/>
</dbReference>
<evidence type="ECO:0000259" key="12">
    <source>
        <dbReference type="Pfam" id="PF08544"/>
    </source>
</evidence>
<keyword evidence="7" id="KW-0460">Magnesium</keyword>
<dbReference type="AlphaFoldDB" id="A0A0G0ZDT0"/>
<dbReference type="Pfam" id="PF00288">
    <property type="entry name" value="GHMP_kinases_N"/>
    <property type="match status" value="1"/>
</dbReference>
<keyword evidence="10" id="KW-0812">Transmembrane</keyword>
<dbReference type="Gene3D" id="3.30.70.890">
    <property type="entry name" value="GHMP kinase, C-terminal domain"/>
    <property type="match status" value="1"/>
</dbReference>